<sequence>MADLYEMLEQRIVSWAGENEEIQAMYVMGSRARTEKPFDEFSDLDIVIYSTNPDYYFQNNDWLLDIGEVWTSFMYRTAGGDPEKLVLFNEGLQVDFLFCPIAELERLAASGQVPQGFKRGVKLLLDKTGSGDKLIPKEAVPDLPPPITAVAFLQAVQQYGFACLYVAKQILRGELWVAGERDHDCKQLLLQMMEWHAKAIHGQNYDTWHAGKFIADWADDAVIADLKQSFGGFDQIASWKALNVSFELFSRLSFETAQVYHYDYPHSLYSNIKAWLHARRMEKVT</sequence>
<evidence type="ECO:0000313" key="1">
    <source>
        <dbReference type="EMBL" id="SFF32422.1"/>
    </source>
</evidence>
<dbReference type="InterPro" id="IPR043519">
    <property type="entry name" value="NT_sf"/>
</dbReference>
<dbReference type="RefSeq" id="WP_046233992.1">
    <property type="nucleotide sequence ID" value="NZ_FONN01000026.1"/>
</dbReference>
<dbReference type="GO" id="GO:0016779">
    <property type="term" value="F:nucleotidyltransferase activity"/>
    <property type="evidence" value="ECO:0007669"/>
    <property type="project" value="UniProtKB-KW"/>
</dbReference>
<name>A0A1I2HRV8_9BACL</name>
<dbReference type="SUPFAM" id="SSF81631">
    <property type="entry name" value="PAP/OAS1 substrate-binding domain"/>
    <property type="match status" value="1"/>
</dbReference>
<organism evidence="1 2">
    <name type="scientific">Paenibacillus algorifonticola</name>
    <dbReference type="NCBI Taxonomy" id="684063"/>
    <lineage>
        <taxon>Bacteria</taxon>
        <taxon>Bacillati</taxon>
        <taxon>Bacillota</taxon>
        <taxon>Bacilli</taxon>
        <taxon>Bacillales</taxon>
        <taxon>Paenibacillaceae</taxon>
        <taxon>Paenibacillus</taxon>
    </lineage>
</organism>
<dbReference type="AlphaFoldDB" id="A0A1I2HRV8"/>
<reference evidence="2" key="1">
    <citation type="submission" date="2016-10" db="EMBL/GenBank/DDBJ databases">
        <authorList>
            <person name="Varghese N."/>
            <person name="Submissions S."/>
        </authorList>
    </citation>
    <scope>NUCLEOTIDE SEQUENCE [LARGE SCALE GENOMIC DNA]</scope>
    <source>
        <strain evidence="2">CGMCC 1.10223</strain>
    </source>
</reference>
<keyword evidence="2" id="KW-1185">Reference proteome</keyword>
<dbReference type="OrthoDB" id="9776406at2"/>
<gene>
    <name evidence="1" type="ORF">SAMN04487969_12613</name>
</gene>
<accession>A0A1I2HRV8</accession>
<keyword evidence="1" id="KW-0548">Nucleotidyltransferase</keyword>
<dbReference type="Gene3D" id="1.20.120.330">
    <property type="entry name" value="Nucleotidyltransferases domain 2"/>
    <property type="match status" value="1"/>
</dbReference>
<protein>
    <submittedName>
        <fullName evidence="1">Aminoglycoside 6-adenylyltransferase</fullName>
    </submittedName>
</protein>
<dbReference type="EMBL" id="FONN01000026">
    <property type="protein sequence ID" value="SFF32422.1"/>
    <property type="molecule type" value="Genomic_DNA"/>
</dbReference>
<dbReference type="Gene3D" id="3.30.460.10">
    <property type="entry name" value="Beta Polymerase, domain 2"/>
    <property type="match status" value="1"/>
</dbReference>
<dbReference type="InterPro" id="IPR007530">
    <property type="entry name" value="Aminoglycoside_adenylylTfrase"/>
</dbReference>
<keyword evidence="1" id="KW-0808">Transferase</keyword>
<dbReference type="Pfam" id="PF04439">
    <property type="entry name" value="Adenyl_transf"/>
    <property type="match status" value="1"/>
</dbReference>
<proteinExistence type="predicted"/>
<dbReference type="Proteomes" id="UP000183410">
    <property type="component" value="Unassembled WGS sequence"/>
</dbReference>
<dbReference type="SUPFAM" id="SSF81301">
    <property type="entry name" value="Nucleotidyltransferase"/>
    <property type="match status" value="1"/>
</dbReference>
<evidence type="ECO:0000313" key="2">
    <source>
        <dbReference type="Proteomes" id="UP000183410"/>
    </source>
</evidence>